<dbReference type="GO" id="GO:0005634">
    <property type="term" value="C:nucleus"/>
    <property type="evidence" value="ECO:0007669"/>
    <property type="project" value="UniProtKB-SubCell"/>
</dbReference>
<comment type="subcellular location">
    <subcellularLocation>
        <location evidence="1">Nucleus</location>
    </subcellularLocation>
</comment>
<feature type="compositionally biased region" description="Polar residues" evidence="7">
    <location>
        <begin position="178"/>
        <end position="208"/>
    </location>
</feature>
<evidence type="ECO:0000256" key="2">
    <source>
        <dbReference type="ARBA" id="ARBA00023015"/>
    </source>
</evidence>
<keyword evidence="5" id="KW-0804">Transcription</keyword>
<protein>
    <recommendedName>
        <fullName evidence="8">Myb/SANT-like DNA-binding domain-containing protein</fullName>
    </recommendedName>
</protein>
<evidence type="ECO:0000256" key="7">
    <source>
        <dbReference type="SAM" id="MobiDB-lite"/>
    </source>
</evidence>
<sequence length="347" mass="38372">MDKDGDTQTRPSPGGSSSSDPPIGLTATVKSPASPPSPRNGLELVVYPPTQTATGRGSHGSRSGGGGGGRDDCWSEEATEILIDAWGERFMELKRGNLKQQHWEEVAKIVNRSSSSKSPKTDLQCKNRIDTAKKKFKQEKAKVAAGTDNNSRWIFFKKLERLIGGATATTTASKASMVTPSSRRSSLYQRKAKSSSALHQQKQQGSVKRSNDSTRWHFRKRVASETESESEPDLSAESGDDSLPPLLPPPVTLDKKIGGGEGRELGEVAMAILGFAESYEKAETVKLKQTVELEKERMMFAKELELQRMQFFKDQLEILRNIEEEDRDGERRIRSRHHSVKDNGKVS</sequence>
<feature type="region of interest" description="Disordered" evidence="7">
    <location>
        <begin position="170"/>
        <end position="251"/>
    </location>
</feature>
<accession>A0AAU9S0F9</accession>
<proteinExistence type="predicted"/>
<dbReference type="GO" id="GO:0000976">
    <property type="term" value="F:transcription cis-regulatory region binding"/>
    <property type="evidence" value="ECO:0007669"/>
    <property type="project" value="TreeGrafter"/>
</dbReference>
<reference evidence="9 10" key="1">
    <citation type="submission" date="2022-03" db="EMBL/GenBank/DDBJ databases">
        <authorList>
            <person name="Nunn A."/>
            <person name="Chopra R."/>
            <person name="Nunn A."/>
            <person name="Contreras Garrido A."/>
        </authorList>
    </citation>
    <scope>NUCLEOTIDE SEQUENCE [LARGE SCALE GENOMIC DNA]</scope>
</reference>
<feature type="compositionally biased region" description="Acidic residues" evidence="7">
    <location>
        <begin position="226"/>
        <end position="240"/>
    </location>
</feature>
<dbReference type="InterPro" id="IPR044822">
    <property type="entry name" value="Myb_DNA-bind_4"/>
</dbReference>
<feature type="domain" description="Myb/SANT-like DNA-binding" evidence="8">
    <location>
        <begin position="72"/>
        <end position="162"/>
    </location>
</feature>
<dbReference type="Gene3D" id="1.10.10.60">
    <property type="entry name" value="Homeodomain-like"/>
    <property type="match status" value="1"/>
</dbReference>
<keyword evidence="3" id="KW-0175">Coiled coil</keyword>
<feature type="region of interest" description="Disordered" evidence="7">
    <location>
        <begin position="326"/>
        <end position="347"/>
    </location>
</feature>
<dbReference type="Pfam" id="PF13837">
    <property type="entry name" value="Myb_DNA-bind_4"/>
    <property type="match status" value="1"/>
</dbReference>
<dbReference type="InterPro" id="IPR044823">
    <property type="entry name" value="ASIL1/2-like"/>
</dbReference>
<dbReference type="AlphaFoldDB" id="A0AAU9S0F9"/>
<keyword evidence="4" id="KW-0238">DNA-binding</keyword>
<evidence type="ECO:0000256" key="1">
    <source>
        <dbReference type="ARBA" id="ARBA00004123"/>
    </source>
</evidence>
<dbReference type="PANTHER" id="PTHR31307:SF39">
    <property type="entry name" value="TRIHELIX TRANSCRIPTION FACTOR ASIL1"/>
    <property type="match status" value="1"/>
</dbReference>
<evidence type="ECO:0000256" key="3">
    <source>
        <dbReference type="ARBA" id="ARBA00023054"/>
    </source>
</evidence>
<feature type="region of interest" description="Disordered" evidence="7">
    <location>
        <begin position="1"/>
        <end position="74"/>
    </location>
</feature>
<name>A0AAU9S0F9_THLAR</name>
<dbReference type="EMBL" id="OU466859">
    <property type="protein sequence ID" value="CAH2053742.1"/>
    <property type="molecule type" value="Genomic_DNA"/>
</dbReference>
<dbReference type="Proteomes" id="UP000836841">
    <property type="component" value="Chromosome 3"/>
</dbReference>
<keyword evidence="6" id="KW-0539">Nucleus</keyword>
<evidence type="ECO:0000313" key="9">
    <source>
        <dbReference type="EMBL" id="CAH2053742.1"/>
    </source>
</evidence>
<keyword evidence="2" id="KW-0805">Transcription regulation</keyword>
<dbReference type="FunFam" id="1.10.10.60:FF:000104">
    <property type="entry name" value="trihelix transcription factor ASIL2"/>
    <property type="match status" value="1"/>
</dbReference>
<evidence type="ECO:0000256" key="4">
    <source>
        <dbReference type="ARBA" id="ARBA00023125"/>
    </source>
</evidence>
<evidence type="ECO:0000256" key="6">
    <source>
        <dbReference type="ARBA" id="ARBA00023242"/>
    </source>
</evidence>
<keyword evidence="10" id="KW-1185">Reference proteome</keyword>
<organism evidence="9 10">
    <name type="scientific">Thlaspi arvense</name>
    <name type="common">Field penny-cress</name>
    <dbReference type="NCBI Taxonomy" id="13288"/>
    <lineage>
        <taxon>Eukaryota</taxon>
        <taxon>Viridiplantae</taxon>
        <taxon>Streptophyta</taxon>
        <taxon>Embryophyta</taxon>
        <taxon>Tracheophyta</taxon>
        <taxon>Spermatophyta</taxon>
        <taxon>Magnoliopsida</taxon>
        <taxon>eudicotyledons</taxon>
        <taxon>Gunneridae</taxon>
        <taxon>Pentapetalae</taxon>
        <taxon>rosids</taxon>
        <taxon>malvids</taxon>
        <taxon>Brassicales</taxon>
        <taxon>Brassicaceae</taxon>
        <taxon>Thlaspideae</taxon>
        <taxon>Thlaspi</taxon>
    </lineage>
</organism>
<evidence type="ECO:0000313" key="10">
    <source>
        <dbReference type="Proteomes" id="UP000836841"/>
    </source>
</evidence>
<evidence type="ECO:0000256" key="5">
    <source>
        <dbReference type="ARBA" id="ARBA00023163"/>
    </source>
</evidence>
<gene>
    <name evidence="9" type="ORF">TAV2_LOCUS8982</name>
</gene>
<evidence type="ECO:0000259" key="8">
    <source>
        <dbReference type="Pfam" id="PF13837"/>
    </source>
</evidence>
<dbReference type="PANTHER" id="PTHR31307">
    <property type="entry name" value="TRIHELIX TRANSCRIPTION FACTOR ASIL2"/>
    <property type="match status" value="1"/>
</dbReference>
<feature type="compositionally biased region" description="Low complexity" evidence="7">
    <location>
        <begin position="11"/>
        <end position="22"/>
    </location>
</feature>